<dbReference type="PROSITE" id="PS50297">
    <property type="entry name" value="ANK_REP_REGION"/>
    <property type="match status" value="2"/>
</dbReference>
<comment type="caution">
    <text evidence="4">The sequence shown here is derived from an EMBL/GenBank/DDBJ whole genome shotgun (WGS) entry which is preliminary data.</text>
</comment>
<organism evidence="4 5">
    <name type="scientific">Thelonectria olida</name>
    <dbReference type="NCBI Taxonomy" id="1576542"/>
    <lineage>
        <taxon>Eukaryota</taxon>
        <taxon>Fungi</taxon>
        <taxon>Dikarya</taxon>
        <taxon>Ascomycota</taxon>
        <taxon>Pezizomycotina</taxon>
        <taxon>Sordariomycetes</taxon>
        <taxon>Hypocreomycetidae</taxon>
        <taxon>Hypocreales</taxon>
        <taxon>Nectriaceae</taxon>
        <taxon>Thelonectria</taxon>
    </lineage>
</organism>
<dbReference type="AlphaFoldDB" id="A0A9P8VVG0"/>
<evidence type="ECO:0000256" key="3">
    <source>
        <dbReference type="PROSITE-ProRule" id="PRU00023"/>
    </source>
</evidence>
<reference evidence="4 5" key="1">
    <citation type="journal article" date="2021" name="Nat. Commun.">
        <title>Genetic determinants of endophytism in the Arabidopsis root mycobiome.</title>
        <authorList>
            <person name="Mesny F."/>
            <person name="Miyauchi S."/>
            <person name="Thiergart T."/>
            <person name="Pickel B."/>
            <person name="Atanasova L."/>
            <person name="Karlsson M."/>
            <person name="Huettel B."/>
            <person name="Barry K.W."/>
            <person name="Haridas S."/>
            <person name="Chen C."/>
            <person name="Bauer D."/>
            <person name="Andreopoulos W."/>
            <person name="Pangilinan J."/>
            <person name="LaButti K."/>
            <person name="Riley R."/>
            <person name="Lipzen A."/>
            <person name="Clum A."/>
            <person name="Drula E."/>
            <person name="Henrissat B."/>
            <person name="Kohler A."/>
            <person name="Grigoriev I.V."/>
            <person name="Martin F.M."/>
            <person name="Hacquard S."/>
        </authorList>
    </citation>
    <scope>NUCLEOTIDE SEQUENCE [LARGE SCALE GENOMIC DNA]</scope>
    <source>
        <strain evidence="4 5">MPI-CAGE-CH-0241</strain>
    </source>
</reference>
<evidence type="ECO:0000256" key="1">
    <source>
        <dbReference type="ARBA" id="ARBA00022737"/>
    </source>
</evidence>
<evidence type="ECO:0000313" key="5">
    <source>
        <dbReference type="Proteomes" id="UP000777438"/>
    </source>
</evidence>
<dbReference type="EMBL" id="JAGPYM010000027">
    <property type="protein sequence ID" value="KAH6879998.1"/>
    <property type="molecule type" value="Genomic_DNA"/>
</dbReference>
<dbReference type="InterPro" id="IPR002110">
    <property type="entry name" value="Ankyrin_rpt"/>
</dbReference>
<dbReference type="OrthoDB" id="4685768at2759"/>
<name>A0A9P8VVG0_9HYPO</name>
<dbReference type="InterPro" id="IPR050745">
    <property type="entry name" value="Multifunctional_regulatory"/>
</dbReference>
<sequence>MFLLEHGADPHMCFFSQAQTRNIFQVMWDGLRSKRLGSVARMTSLVQSRFSVLDADEIRHAIAGQLHNPVQGYKGSQQATKYCVYDDGIRLPYVQYYHHDETMMEVATELLSQGVAGMLTHQDDVMTELLLCALLGDFATCNIRLFQSALVHKDDIHFNLSRVLRVATGMPASSMPEGTGQLAIVEHLLKHGASPNGRYSTGLSLLHISRSPQVTKLLLDWGADPEVMSPEGVTPLVYAIVAPYYQGVLDFPEAPGAGVKSKHHRNQMPLCLSSEKGRYKIIQVLASGKALIDSDDKNGRTALSHASQLGNARTVRLFLSLGASIDLRDNQGMTPLAYAVDSGRRAAVEVLLANGANVNAKDGHGNTTLYYSIFPRSWEYIEARDKSTILKLLVGHGASTEWVSTEGFQKSLDTWESAHLTPETGNTNTSTVLSNGSHALATAWRAQRAAAEGWGYDGHVSWMFSQEFIAAHKAALGPGQKLGGSTRRLTKLSIRAARDKRVWSAMQQKRALGNAVSKAAMRVEIKAKERDRLRKRWLGLD</sequence>
<evidence type="ECO:0000256" key="2">
    <source>
        <dbReference type="ARBA" id="ARBA00023043"/>
    </source>
</evidence>
<keyword evidence="2 3" id="KW-0040">ANK repeat</keyword>
<dbReference type="Pfam" id="PF12796">
    <property type="entry name" value="Ank_2"/>
    <property type="match status" value="1"/>
</dbReference>
<accession>A0A9P8VVG0</accession>
<dbReference type="Proteomes" id="UP000777438">
    <property type="component" value="Unassembled WGS sequence"/>
</dbReference>
<dbReference type="PANTHER" id="PTHR24189">
    <property type="entry name" value="MYOTROPHIN"/>
    <property type="match status" value="1"/>
</dbReference>
<dbReference type="SMART" id="SM00248">
    <property type="entry name" value="ANK"/>
    <property type="match status" value="5"/>
</dbReference>
<dbReference type="PROSITE" id="PS50088">
    <property type="entry name" value="ANK_REPEAT"/>
    <property type="match status" value="2"/>
</dbReference>
<evidence type="ECO:0000313" key="4">
    <source>
        <dbReference type="EMBL" id="KAH6879998.1"/>
    </source>
</evidence>
<proteinExistence type="predicted"/>
<dbReference type="Gene3D" id="1.25.40.20">
    <property type="entry name" value="Ankyrin repeat-containing domain"/>
    <property type="match status" value="1"/>
</dbReference>
<dbReference type="InterPro" id="IPR036770">
    <property type="entry name" value="Ankyrin_rpt-contain_sf"/>
</dbReference>
<gene>
    <name evidence="4" type="ORF">B0T10DRAFT_495656</name>
</gene>
<feature type="repeat" description="ANK" evidence="3">
    <location>
        <begin position="298"/>
        <end position="330"/>
    </location>
</feature>
<keyword evidence="5" id="KW-1185">Reference proteome</keyword>
<keyword evidence="1" id="KW-0677">Repeat</keyword>
<dbReference type="PANTHER" id="PTHR24189:SF50">
    <property type="entry name" value="ANKYRIN REPEAT AND SOCS BOX PROTEIN 2"/>
    <property type="match status" value="1"/>
</dbReference>
<feature type="non-terminal residue" evidence="4">
    <location>
        <position position="1"/>
    </location>
</feature>
<feature type="repeat" description="ANK" evidence="3">
    <location>
        <begin position="331"/>
        <end position="363"/>
    </location>
</feature>
<protein>
    <submittedName>
        <fullName evidence="4">Ankyrin repeat-containing domain protein</fullName>
    </submittedName>
</protein>
<dbReference type="SUPFAM" id="SSF48403">
    <property type="entry name" value="Ankyrin repeat"/>
    <property type="match status" value="1"/>
</dbReference>